<accession>A0AA40BHS0</accession>
<reference evidence="2" key="1">
    <citation type="submission" date="2023-06" db="EMBL/GenBank/DDBJ databases">
        <title>Genome-scale phylogeny and comparative genomics of the fungal order Sordariales.</title>
        <authorList>
            <consortium name="Lawrence Berkeley National Laboratory"/>
            <person name="Hensen N."/>
            <person name="Bonometti L."/>
            <person name="Westerberg I."/>
            <person name="Brannstrom I.O."/>
            <person name="Guillou S."/>
            <person name="Cros-Aarteil S."/>
            <person name="Calhoun S."/>
            <person name="Haridas S."/>
            <person name="Kuo A."/>
            <person name="Mondo S."/>
            <person name="Pangilinan J."/>
            <person name="Riley R."/>
            <person name="LaButti K."/>
            <person name="Andreopoulos B."/>
            <person name="Lipzen A."/>
            <person name="Chen C."/>
            <person name="Yanf M."/>
            <person name="Daum C."/>
            <person name="Ng V."/>
            <person name="Clum A."/>
            <person name="Steindorff A."/>
            <person name="Ohm R."/>
            <person name="Martin F."/>
            <person name="Silar P."/>
            <person name="Natvig D."/>
            <person name="Lalanne C."/>
            <person name="Gautier V."/>
            <person name="Ament-velasquez S.L."/>
            <person name="Kruys A."/>
            <person name="Hutchinson M.I."/>
            <person name="Powell A.J."/>
            <person name="Barry K."/>
            <person name="Miller A.N."/>
            <person name="Grigoriev I.V."/>
            <person name="Debuchy R."/>
            <person name="Gladieux P."/>
            <person name="Thoren M.H."/>
            <person name="Johannesson H."/>
        </authorList>
    </citation>
    <scope>NUCLEOTIDE SEQUENCE</scope>
    <source>
        <strain evidence="2">SMH2392-1A</strain>
    </source>
</reference>
<organism evidence="2 3">
    <name type="scientific">Lasiosphaeria miniovina</name>
    <dbReference type="NCBI Taxonomy" id="1954250"/>
    <lineage>
        <taxon>Eukaryota</taxon>
        <taxon>Fungi</taxon>
        <taxon>Dikarya</taxon>
        <taxon>Ascomycota</taxon>
        <taxon>Pezizomycotina</taxon>
        <taxon>Sordariomycetes</taxon>
        <taxon>Sordariomycetidae</taxon>
        <taxon>Sordariales</taxon>
        <taxon>Lasiosphaeriaceae</taxon>
        <taxon>Lasiosphaeria</taxon>
    </lineage>
</organism>
<dbReference type="RefSeq" id="XP_060303291.1">
    <property type="nucleotide sequence ID" value="XM_060439212.1"/>
</dbReference>
<name>A0AA40BHS0_9PEZI</name>
<feature type="region of interest" description="Disordered" evidence="1">
    <location>
        <begin position="65"/>
        <end position="86"/>
    </location>
</feature>
<comment type="caution">
    <text evidence="2">The sequence shown here is derived from an EMBL/GenBank/DDBJ whole genome shotgun (WGS) entry which is preliminary data.</text>
</comment>
<proteinExistence type="predicted"/>
<evidence type="ECO:0000313" key="3">
    <source>
        <dbReference type="Proteomes" id="UP001172101"/>
    </source>
</evidence>
<keyword evidence="3" id="KW-1185">Reference proteome</keyword>
<protein>
    <submittedName>
        <fullName evidence="2">Uncharacterized protein</fullName>
    </submittedName>
</protein>
<dbReference type="EMBL" id="JAUIRO010000001">
    <property type="protein sequence ID" value="KAK0734414.1"/>
    <property type="molecule type" value="Genomic_DNA"/>
</dbReference>
<dbReference type="Proteomes" id="UP001172101">
    <property type="component" value="Unassembled WGS sequence"/>
</dbReference>
<dbReference type="GeneID" id="85322482"/>
<gene>
    <name evidence="2" type="ORF">B0T26DRAFT_670715</name>
</gene>
<dbReference type="AlphaFoldDB" id="A0AA40BHS0"/>
<evidence type="ECO:0000313" key="2">
    <source>
        <dbReference type="EMBL" id="KAK0734414.1"/>
    </source>
</evidence>
<evidence type="ECO:0000256" key="1">
    <source>
        <dbReference type="SAM" id="MobiDB-lite"/>
    </source>
</evidence>
<sequence>MEGCPASSAGPVSLGCCSMGLTTGEASPLGVPHAHATNMASDGGARLADMRPGIEAVDIAATATATASKVGSVKEDGKSVDGTSMRTPAATFLALESTRAVTLNGKPSNMHGRRVPRA</sequence>